<protein>
    <submittedName>
        <fullName evidence="3">Tetratricopeptide repeat protein</fullName>
    </submittedName>
</protein>
<keyword evidence="4" id="KW-1185">Reference proteome</keyword>
<dbReference type="Gene3D" id="1.25.40.10">
    <property type="entry name" value="Tetratricopeptide repeat domain"/>
    <property type="match status" value="2"/>
</dbReference>
<feature type="transmembrane region" description="Helical" evidence="2">
    <location>
        <begin position="12"/>
        <end position="31"/>
    </location>
</feature>
<comment type="caution">
    <text evidence="3">The sequence shown here is derived from an EMBL/GenBank/DDBJ whole genome shotgun (WGS) entry which is preliminary data.</text>
</comment>
<accession>A0A968KW30</accession>
<gene>
    <name evidence="3" type="ORF">HCT48_00675</name>
</gene>
<dbReference type="InterPro" id="IPR011990">
    <property type="entry name" value="TPR-like_helical_dom_sf"/>
</dbReference>
<dbReference type="InterPro" id="IPR019734">
    <property type="entry name" value="TPR_rpt"/>
</dbReference>
<reference evidence="3" key="1">
    <citation type="submission" date="2020-03" db="EMBL/GenBank/DDBJ databases">
        <title>Spirochaetal bacteria isolated from arthropods constitute a novel genus Entomospira genus novum within the order Spirochaetales.</title>
        <authorList>
            <person name="Grana-Miraglia L."/>
            <person name="Sikutova S."/>
            <person name="Fingerle V."/>
            <person name="Sing A."/>
            <person name="Castillo-Ramirez S."/>
            <person name="Margos G."/>
            <person name="Rudolf I."/>
        </authorList>
    </citation>
    <scope>NUCLEOTIDE SEQUENCE</scope>
    <source>
        <strain evidence="3">BR149</strain>
    </source>
</reference>
<dbReference type="EMBL" id="JAATLM010000001">
    <property type="protein sequence ID" value="NIZ68737.1"/>
    <property type="molecule type" value="Genomic_DNA"/>
</dbReference>
<dbReference type="Proteomes" id="UP000778951">
    <property type="component" value="Unassembled WGS sequence"/>
</dbReference>
<dbReference type="SUPFAM" id="SSF48452">
    <property type="entry name" value="TPR-like"/>
    <property type="match status" value="1"/>
</dbReference>
<proteinExistence type="predicted"/>
<keyword evidence="2" id="KW-1133">Transmembrane helix</keyword>
<evidence type="ECO:0000256" key="1">
    <source>
        <dbReference type="PROSITE-ProRule" id="PRU00339"/>
    </source>
</evidence>
<keyword evidence="1" id="KW-0802">TPR repeat</keyword>
<keyword evidence="2" id="KW-0472">Membrane</keyword>
<keyword evidence="2" id="KW-0812">Transmembrane</keyword>
<name>A0A968KW30_9SPIO</name>
<organism evidence="3 4">
    <name type="scientific">Entomospira culicis</name>
    <dbReference type="NCBI Taxonomy" id="2719989"/>
    <lineage>
        <taxon>Bacteria</taxon>
        <taxon>Pseudomonadati</taxon>
        <taxon>Spirochaetota</taxon>
        <taxon>Spirochaetia</taxon>
        <taxon>Spirochaetales</taxon>
        <taxon>Spirochaetaceae</taxon>
        <taxon>Entomospira</taxon>
    </lineage>
</organism>
<dbReference type="PROSITE" id="PS50005">
    <property type="entry name" value="TPR"/>
    <property type="match status" value="2"/>
</dbReference>
<feature type="repeat" description="TPR" evidence="1">
    <location>
        <begin position="190"/>
        <end position="223"/>
    </location>
</feature>
<dbReference type="SMART" id="SM00028">
    <property type="entry name" value="TPR"/>
    <property type="match status" value="4"/>
</dbReference>
<evidence type="ECO:0000313" key="4">
    <source>
        <dbReference type="Proteomes" id="UP000778951"/>
    </source>
</evidence>
<evidence type="ECO:0000256" key="2">
    <source>
        <dbReference type="SAM" id="Phobius"/>
    </source>
</evidence>
<evidence type="ECO:0000313" key="3">
    <source>
        <dbReference type="EMBL" id="NIZ68737.1"/>
    </source>
</evidence>
<feature type="repeat" description="TPR" evidence="1">
    <location>
        <begin position="261"/>
        <end position="294"/>
    </location>
</feature>
<dbReference type="RefSeq" id="WP_167694856.1">
    <property type="nucleotide sequence ID" value="NZ_CP118181.1"/>
</dbReference>
<dbReference type="Pfam" id="PF13432">
    <property type="entry name" value="TPR_16"/>
    <property type="match status" value="2"/>
</dbReference>
<sequence length="304" mass="35098">MRRRLLSRTNMFGLFVVMVFVIIGLAFYVGARAVRIYVGSLREREDIVELLNEGNFLRVLFLAEDTLAMNPVDANARAFAGIASFYLGVYSYEPQERTRYLRDAIYHLRLALELDKDFVFRAQVHYVLAQAYLHLNEYYANVAVEHLLSARELGYDVAQIHEHLGVAYIRMGDAERGVAHLQQVHGERSSQYHIILGDAYAMSGKFLDARGEFLRALELNQDDNVRDRIEMKLAKVYYDMGNLTEAKQLYLLLLRRFPDDAQAHFILGKIYEEEGNLNLARASWRRSLQLNPQNSEAYAKIYGE</sequence>
<dbReference type="AlphaFoldDB" id="A0A968KW30"/>